<comment type="caution">
    <text evidence="1">The sequence shown here is derived from an EMBL/GenBank/DDBJ whole genome shotgun (WGS) entry which is preliminary data.</text>
</comment>
<protein>
    <submittedName>
        <fullName evidence="1">Uncharacterized protein</fullName>
    </submittedName>
</protein>
<evidence type="ECO:0000313" key="1">
    <source>
        <dbReference type="EMBL" id="EHK22246.1"/>
    </source>
</evidence>
<dbReference type="HOGENOM" id="CLU_2236968_0_0_1"/>
<sequence>MTENYKESYDKWCEKCNHCVPYLFAIYEVMLTSPYWSFPCLTTTSLSLDYSLNGGSPSVHMQSDIQAGGALYKLMLRVAKKGVWMEPPTWDLQSSCKIQTCGTEA</sequence>
<dbReference type="VEuPathDB" id="FungiDB:TRIVIDRAFT_60884"/>
<dbReference type="InParanoid" id="G9MSZ0"/>
<keyword evidence="2" id="KW-1185">Reference proteome</keyword>
<evidence type="ECO:0000313" key="2">
    <source>
        <dbReference type="Proteomes" id="UP000007115"/>
    </source>
</evidence>
<name>G9MSZ0_HYPVG</name>
<dbReference type="EMBL" id="ABDF02000006">
    <property type="protein sequence ID" value="EHK22246.1"/>
    <property type="molecule type" value="Genomic_DNA"/>
</dbReference>
<dbReference type="AlphaFoldDB" id="G9MSZ0"/>
<dbReference type="GeneID" id="25796142"/>
<reference evidence="1 2" key="1">
    <citation type="journal article" date="2011" name="Genome Biol.">
        <title>Comparative genome sequence analysis underscores mycoparasitism as the ancestral life style of Trichoderma.</title>
        <authorList>
            <person name="Kubicek C.P."/>
            <person name="Herrera-Estrella A."/>
            <person name="Seidl-Seiboth V."/>
            <person name="Martinez D.A."/>
            <person name="Druzhinina I.S."/>
            <person name="Thon M."/>
            <person name="Zeilinger S."/>
            <person name="Casas-Flores S."/>
            <person name="Horwitz B.A."/>
            <person name="Mukherjee P.K."/>
            <person name="Mukherjee M."/>
            <person name="Kredics L."/>
            <person name="Alcaraz L.D."/>
            <person name="Aerts A."/>
            <person name="Antal Z."/>
            <person name="Atanasova L."/>
            <person name="Cervantes-Badillo M.G."/>
            <person name="Challacombe J."/>
            <person name="Chertkov O."/>
            <person name="McCluskey K."/>
            <person name="Coulpier F."/>
            <person name="Deshpande N."/>
            <person name="von Doehren H."/>
            <person name="Ebbole D.J."/>
            <person name="Esquivel-Naranjo E.U."/>
            <person name="Fekete E."/>
            <person name="Flipphi M."/>
            <person name="Glaser F."/>
            <person name="Gomez-Rodriguez E.Y."/>
            <person name="Gruber S."/>
            <person name="Han C."/>
            <person name="Henrissat B."/>
            <person name="Hermosa R."/>
            <person name="Hernandez-Onate M."/>
            <person name="Karaffa L."/>
            <person name="Kosti I."/>
            <person name="Le Crom S."/>
            <person name="Lindquist E."/>
            <person name="Lucas S."/>
            <person name="Luebeck M."/>
            <person name="Luebeck P.S."/>
            <person name="Margeot A."/>
            <person name="Metz B."/>
            <person name="Misra M."/>
            <person name="Nevalainen H."/>
            <person name="Omann M."/>
            <person name="Packer N."/>
            <person name="Perrone G."/>
            <person name="Uresti-Rivera E.E."/>
            <person name="Salamov A."/>
            <person name="Schmoll M."/>
            <person name="Seiboth B."/>
            <person name="Shapiro H."/>
            <person name="Sukno S."/>
            <person name="Tamayo-Ramos J.A."/>
            <person name="Tisch D."/>
            <person name="Wiest A."/>
            <person name="Wilkinson H.H."/>
            <person name="Zhang M."/>
            <person name="Coutinho P.M."/>
            <person name="Kenerley C.M."/>
            <person name="Monte E."/>
            <person name="Baker S.E."/>
            <person name="Grigoriev I.V."/>
        </authorList>
    </citation>
    <scope>NUCLEOTIDE SEQUENCE [LARGE SCALE GENOMIC DNA]</scope>
    <source>
        <strain evidence="2">Gv29-8 / FGSC 10586</strain>
    </source>
</reference>
<proteinExistence type="predicted"/>
<dbReference type="RefSeq" id="XP_013956471.1">
    <property type="nucleotide sequence ID" value="XM_014100996.1"/>
</dbReference>
<dbReference type="Proteomes" id="UP000007115">
    <property type="component" value="Unassembled WGS sequence"/>
</dbReference>
<accession>G9MSZ0</accession>
<gene>
    <name evidence="1" type="ORF">TRIVIDRAFT_60884</name>
</gene>
<organism evidence="1 2">
    <name type="scientific">Hypocrea virens (strain Gv29-8 / FGSC 10586)</name>
    <name type="common">Gliocladium virens</name>
    <name type="synonym">Trichoderma virens</name>
    <dbReference type="NCBI Taxonomy" id="413071"/>
    <lineage>
        <taxon>Eukaryota</taxon>
        <taxon>Fungi</taxon>
        <taxon>Dikarya</taxon>
        <taxon>Ascomycota</taxon>
        <taxon>Pezizomycotina</taxon>
        <taxon>Sordariomycetes</taxon>
        <taxon>Hypocreomycetidae</taxon>
        <taxon>Hypocreales</taxon>
        <taxon>Hypocreaceae</taxon>
        <taxon>Trichoderma</taxon>
    </lineage>
</organism>